<feature type="region of interest" description="Disordered" evidence="1">
    <location>
        <begin position="69"/>
        <end position="190"/>
    </location>
</feature>
<keyword evidence="2" id="KW-0812">Transmembrane</keyword>
<evidence type="ECO:0000313" key="3">
    <source>
        <dbReference type="EMBL" id="USJ23543.1"/>
    </source>
</evidence>
<keyword evidence="2" id="KW-0472">Membrane</keyword>
<dbReference type="RefSeq" id="WP_090295031.1">
    <property type="nucleotide sequence ID" value="NZ_CP098807.1"/>
</dbReference>
<dbReference type="EMBL" id="CP098807">
    <property type="protein sequence ID" value="USJ23543.1"/>
    <property type="molecule type" value="Genomic_DNA"/>
</dbReference>
<feature type="transmembrane region" description="Helical" evidence="2">
    <location>
        <begin position="195"/>
        <end position="216"/>
    </location>
</feature>
<accession>A0A9Q9D9E2</accession>
<feature type="compositionally biased region" description="Low complexity" evidence="1">
    <location>
        <begin position="163"/>
        <end position="176"/>
    </location>
</feature>
<dbReference type="Proteomes" id="UP001055460">
    <property type="component" value="Chromosome"/>
</dbReference>
<dbReference type="OrthoDB" id="7870844at2"/>
<reference evidence="3" key="1">
    <citation type="submission" date="2022-06" db="EMBL/GenBank/DDBJ databases">
        <title>Physiological and biochemical characterization and genomic elucidation of a strain of the genus Ensifer adhaerens M8 that combines arsenic oxidation and chromium reduction.</title>
        <authorList>
            <person name="Li X."/>
            <person name="Yu c."/>
        </authorList>
    </citation>
    <scope>NUCLEOTIDE SEQUENCE</scope>
    <source>
        <strain evidence="3">M8</strain>
    </source>
</reference>
<dbReference type="AlphaFoldDB" id="A0A9Q9D9E2"/>
<name>A0A9Q9D9E2_ENSAD</name>
<proteinExistence type="predicted"/>
<sequence length="408" mass="43160">MSGLETAIRNALERSDRANAETRARIYQSARQALETGLQKQGIEDGNVIAQQRHRLEAVIHAIETEERAALRTRQPAPPVVSLDDAARARGPAQPRVEPQVRSPTQAQPQPQAQTPPQSQPQAPAAGRREPGFAGDAPRQAASDGGLGGLRADRDGPVVSTRAAAESAADAGETASIAPTVRGDTRKRRRKRSRFLSFTMVVVTLAAAAGAAAWWVQTNDLLKSAAERDTNVANPPASVASEDFDGAAGLRTLGAQQGFTGDWVEVFTPKETGAIAPGAQAKVEPVDDEGGRRVQLTSAVADAEGDITIEIPASVLAELSGKTSTLALTVQAEPGKTTEFAVECNFSSLGECGRHRFTVHDERLDMLFKITFDRSLAPSSPGQIVINSDISGEGKSLSLYAIRVLPGQ</sequence>
<keyword evidence="2" id="KW-1133">Transmembrane helix</keyword>
<feature type="compositionally biased region" description="Low complexity" evidence="1">
    <location>
        <begin position="103"/>
        <end position="126"/>
    </location>
</feature>
<gene>
    <name evidence="3" type="ORF">NE863_00685</name>
</gene>
<organism evidence="3 4">
    <name type="scientific">Ensifer adhaerens</name>
    <name type="common">Sinorhizobium morelense</name>
    <dbReference type="NCBI Taxonomy" id="106592"/>
    <lineage>
        <taxon>Bacteria</taxon>
        <taxon>Pseudomonadati</taxon>
        <taxon>Pseudomonadota</taxon>
        <taxon>Alphaproteobacteria</taxon>
        <taxon>Hyphomicrobiales</taxon>
        <taxon>Rhizobiaceae</taxon>
        <taxon>Sinorhizobium/Ensifer group</taxon>
        <taxon>Ensifer</taxon>
    </lineage>
</organism>
<evidence type="ECO:0000256" key="1">
    <source>
        <dbReference type="SAM" id="MobiDB-lite"/>
    </source>
</evidence>
<protein>
    <submittedName>
        <fullName evidence="3">Biotin transporter BioY</fullName>
    </submittedName>
</protein>
<evidence type="ECO:0000313" key="4">
    <source>
        <dbReference type="Proteomes" id="UP001055460"/>
    </source>
</evidence>
<evidence type="ECO:0000256" key="2">
    <source>
        <dbReference type="SAM" id="Phobius"/>
    </source>
</evidence>